<gene>
    <name evidence="3" type="ORF">A7K69_14555</name>
</gene>
<evidence type="ECO:0000259" key="2">
    <source>
        <dbReference type="PROSITE" id="PS50943"/>
    </source>
</evidence>
<accession>A0A1B7KMI6</accession>
<dbReference type="CDD" id="cd00093">
    <property type="entry name" value="HTH_XRE"/>
    <property type="match status" value="1"/>
</dbReference>
<dbReference type="OrthoDB" id="72638at2"/>
<name>A0A1B7KMI6_PARTM</name>
<dbReference type="PROSITE" id="PS50943">
    <property type="entry name" value="HTH_CROC1"/>
    <property type="match status" value="1"/>
</dbReference>
<dbReference type="EMBL" id="LXMA01000043">
    <property type="protein sequence ID" value="OAT71307.1"/>
    <property type="molecule type" value="Genomic_DNA"/>
</dbReference>
<dbReference type="SUPFAM" id="SSF47413">
    <property type="entry name" value="lambda repressor-like DNA-binding domains"/>
    <property type="match status" value="1"/>
</dbReference>
<organism evidence="3 4">
    <name type="scientific">Parageobacillus thermoglucosidasius</name>
    <name type="common">Geobacillus thermoglucosidasius</name>
    <dbReference type="NCBI Taxonomy" id="1426"/>
    <lineage>
        <taxon>Bacteria</taxon>
        <taxon>Bacillati</taxon>
        <taxon>Bacillota</taxon>
        <taxon>Bacilli</taxon>
        <taxon>Bacillales</taxon>
        <taxon>Anoxybacillaceae</taxon>
        <taxon>Parageobacillus</taxon>
    </lineage>
</organism>
<dbReference type="SMART" id="SM00530">
    <property type="entry name" value="HTH_XRE"/>
    <property type="match status" value="1"/>
</dbReference>
<feature type="domain" description="HTH cro/C1-type" evidence="2">
    <location>
        <begin position="7"/>
        <end position="61"/>
    </location>
</feature>
<keyword evidence="1" id="KW-0238">DNA-binding</keyword>
<dbReference type="Pfam" id="PF01381">
    <property type="entry name" value="HTH_3"/>
    <property type="match status" value="1"/>
</dbReference>
<dbReference type="InterPro" id="IPR010982">
    <property type="entry name" value="Lambda_DNA-bd_dom_sf"/>
</dbReference>
<dbReference type="InterPro" id="IPR001387">
    <property type="entry name" value="Cro/C1-type_HTH"/>
</dbReference>
<evidence type="ECO:0000313" key="3">
    <source>
        <dbReference type="EMBL" id="OAT71307.1"/>
    </source>
</evidence>
<comment type="caution">
    <text evidence="3">The sequence shown here is derived from an EMBL/GenBank/DDBJ whole genome shotgun (WGS) entry which is preliminary data.</text>
</comment>
<dbReference type="AlphaFoldDB" id="A0A1B7KMI6"/>
<protein>
    <submittedName>
        <fullName evidence="3">Transcriptional regulator</fullName>
    </submittedName>
</protein>
<evidence type="ECO:0000256" key="1">
    <source>
        <dbReference type="ARBA" id="ARBA00023125"/>
    </source>
</evidence>
<dbReference type="RefSeq" id="WP_064553277.1">
    <property type="nucleotide sequence ID" value="NZ_LXMA01000043.1"/>
</dbReference>
<reference evidence="4" key="1">
    <citation type="submission" date="2016-05" db="EMBL/GenBank/DDBJ databases">
        <authorList>
            <person name="Wang W."/>
            <person name="Zhu L."/>
        </authorList>
    </citation>
    <scope>NUCLEOTIDE SEQUENCE [LARGE SCALE GENOMIC DNA]</scope>
    <source>
        <strain evidence="4">W-2</strain>
    </source>
</reference>
<sequence>MTFGKRLRFLRKKRNMTQKDLADRFNLGESTIGMYERDEREPSFEFVRQLADFFNVTTDYLLGRTDNPNPPEKDDIPEELNTLAKINQLIKEYGIEQMGFFDIEKWKSLSEEEIEEIIKHFEWVVHKAKEKNKAAREDTED</sequence>
<evidence type="ECO:0000313" key="4">
    <source>
        <dbReference type="Proteomes" id="UP000078290"/>
    </source>
</evidence>
<dbReference type="GO" id="GO:0003677">
    <property type="term" value="F:DNA binding"/>
    <property type="evidence" value="ECO:0007669"/>
    <property type="project" value="UniProtKB-KW"/>
</dbReference>
<dbReference type="PANTHER" id="PTHR46558">
    <property type="entry name" value="TRACRIPTIONAL REGULATORY PROTEIN-RELATED-RELATED"/>
    <property type="match status" value="1"/>
</dbReference>
<dbReference type="Proteomes" id="UP000078290">
    <property type="component" value="Unassembled WGS sequence"/>
</dbReference>
<proteinExistence type="predicted"/>
<dbReference type="Gene3D" id="1.10.260.40">
    <property type="entry name" value="lambda repressor-like DNA-binding domains"/>
    <property type="match status" value="1"/>
</dbReference>
<dbReference type="PANTHER" id="PTHR46558:SF13">
    <property type="entry name" value="HTH-TYPE TRANSCRIPTIONAL REGULATOR IMMR"/>
    <property type="match status" value="1"/>
</dbReference>